<evidence type="ECO:0000256" key="2">
    <source>
        <dbReference type="ARBA" id="ARBA00023012"/>
    </source>
</evidence>
<evidence type="ECO:0000313" key="8">
    <source>
        <dbReference type="EMBL" id="NIR74692.1"/>
    </source>
</evidence>
<dbReference type="PROSITE" id="PS50110">
    <property type="entry name" value="RESPONSE_REGULATORY"/>
    <property type="match status" value="1"/>
</dbReference>
<feature type="domain" description="HD-GYP" evidence="7">
    <location>
        <begin position="151"/>
        <end position="346"/>
    </location>
</feature>
<evidence type="ECO:0000256" key="1">
    <source>
        <dbReference type="ARBA" id="ARBA00022553"/>
    </source>
</evidence>
<reference evidence="8 9" key="1">
    <citation type="submission" date="2020-01" db="EMBL/GenBank/DDBJ databases">
        <title>Genomes assembled from Gulf of Kutch pelagic sediment metagenomes.</title>
        <authorList>
            <person name="Chandrashekar M."/>
            <person name="Mahajan M.S."/>
            <person name="Dave K.J."/>
            <person name="Vatsa P."/>
            <person name="Nathani N.M."/>
        </authorList>
    </citation>
    <scope>NUCLEOTIDE SEQUENCE [LARGE SCALE GENOMIC DNA]</scope>
    <source>
        <strain evidence="8">KS3-K002</strain>
    </source>
</reference>
<sequence>MNKGGAEGARVLVVDDEPAITVALAKKLRREGYECTTASSGEEALRRLATDELDLVVTDVRMPGMSGIELLQEIKRRDSEIQVIMMTAYTDVGFAVEALRHGADDYLLKPFNLAELSHSVARALEHQRLLRENRAFHEAMGDDREGGVSALERYCRQGIAALAAALESRQGSGSGHLNLVARAAVGTGARLGLSGEGLKRLWLAAVLRDVGMLAVPESTVNKPGPLDLEEWQLIRKHPQVGARLVEAVPYLEPARPGVLQHHERWDGSGYPKGLAGGEISLEGCIVGLADAYAAMLSDRPHRPAKSVTEAVAEIDRCAGSLFDRRVVQAFHQARESDFESEAFDLEVPGPDT</sequence>
<dbReference type="PROSITE" id="PS51832">
    <property type="entry name" value="HD_GYP"/>
    <property type="match status" value="1"/>
</dbReference>
<dbReference type="SUPFAM" id="SSF109604">
    <property type="entry name" value="HD-domain/PDEase-like"/>
    <property type="match status" value="1"/>
</dbReference>
<name>A0AAE4Z8Z7_9BACT</name>
<dbReference type="InterPro" id="IPR003607">
    <property type="entry name" value="HD/PDEase_dom"/>
</dbReference>
<evidence type="ECO:0000256" key="3">
    <source>
        <dbReference type="ARBA" id="ARBA00023015"/>
    </source>
</evidence>
<evidence type="ECO:0000256" key="4">
    <source>
        <dbReference type="ARBA" id="ARBA00023163"/>
    </source>
</evidence>
<protein>
    <submittedName>
        <fullName evidence="8">Response regulator</fullName>
    </submittedName>
</protein>
<evidence type="ECO:0000259" key="7">
    <source>
        <dbReference type="PROSITE" id="PS51832"/>
    </source>
</evidence>
<comment type="caution">
    <text evidence="8">The sequence shown here is derived from an EMBL/GenBank/DDBJ whole genome shotgun (WGS) entry which is preliminary data.</text>
</comment>
<dbReference type="Pfam" id="PF13487">
    <property type="entry name" value="HD_5"/>
    <property type="match status" value="1"/>
</dbReference>
<dbReference type="CDD" id="cd00077">
    <property type="entry name" value="HDc"/>
    <property type="match status" value="1"/>
</dbReference>
<evidence type="ECO:0000256" key="5">
    <source>
        <dbReference type="PROSITE-ProRule" id="PRU00169"/>
    </source>
</evidence>
<dbReference type="SMART" id="SM00448">
    <property type="entry name" value="REC"/>
    <property type="match status" value="1"/>
</dbReference>
<accession>A0AAE4Z8Z7</accession>
<dbReference type="InterPro" id="IPR037522">
    <property type="entry name" value="HD_GYP_dom"/>
</dbReference>
<dbReference type="Proteomes" id="UP000702544">
    <property type="component" value="Unassembled WGS sequence"/>
</dbReference>
<dbReference type="AlphaFoldDB" id="A0AAE4Z8Z7"/>
<dbReference type="GO" id="GO:0000160">
    <property type="term" value="P:phosphorelay signal transduction system"/>
    <property type="evidence" value="ECO:0007669"/>
    <property type="project" value="UniProtKB-KW"/>
</dbReference>
<dbReference type="Gene3D" id="1.10.3210.10">
    <property type="entry name" value="Hypothetical protein af1432"/>
    <property type="match status" value="1"/>
</dbReference>
<dbReference type="Pfam" id="PF00072">
    <property type="entry name" value="Response_reg"/>
    <property type="match status" value="1"/>
</dbReference>
<feature type="domain" description="Response regulatory" evidence="6">
    <location>
        <begin position="10"/>
        <end position="124"/>
    </location>
</feature>
<dbReference type="InterPro" id="IPR011006">
    <property type="entry name" value="CheY-like_superfamily"/>
</dbReference>
<keyword evidence="2" id="KW-0902">Two-component regulatory system</keyword>
<evidence type="ECO:0000313" key="9">
    <source>
        <dbReference type="Proteomes" id="UP000702544"/>
    </source>
</evidence>
<gene>
    <name evidence="8" type="ORF">GWO12_06220</name>
</gene>
<dbReference type="InterPro" id="IPR001789">
    <property type="entry name" value="Sig_transdc_resp-reg_receiver"/>
</dbReference>
<dbReference type="EMBL" id="JAACAK010000047">
    <property type="protein sequence ID" value="NIR74692.1"/>
    <property type="molecule type" value="Genomic_DNA"/>
</dbReference>
<dbReference type="FunFam" id="3.40.50.2300:FF:000018">
    <property type="entry name" value="DNA-binding transcriptional regulator NtrC"/>
    <property type="match status" value="1"/>
</dbReference>
<dbReference type="PANTHER" id="PTHR45228:SF4">
    <property type="entry name" value="LIPOPROTEIN"/>
    <property type="match status" value="1"/>
</dbReference>
<keyword evidence="3" id="KW-0805">Transcription regulation</keyword>
<evidence type="ECO:0000259" key="6">
    <source>
        <dbReference type="PROSITE" id="PS50110"/>
    </source>
</evidence>
<dbReference type="PANTHER" id="PTHR45228">
    <property type="entry name" value="CYCLIC DI-GMP PHOSPHODIESTERASE TM_0186-RELATED"/>
    <property type="match status" value="1"/>
</dbReference>
<dbReference type="InterPro" id="IPR052020">
    <property type="entry name" value="Cyclic_di-GMP/3'3'-cGAMP_PDE"/>
</dbReference>
<keyword evidence="4" id="KW-0804">Transcription</keyword>
<proteinExistence type="predicted"/>
<dbReference type="Gene3D" id="3.40.50.2300">
    <property type="match status" value="1"/>
</dbReference>
<organism evidence="8 9">
    <name type="scientific">Candidatus Kutchimonas denitrificans</name>
    <dbReference type="NCBI Taxonomy" id="3056748"/>
    <lineage>
        <taxon>Bacteria</taxon>
        <taxon>Pseudomonadati</taxon>
        <taxon>Gemmatimonadota</taxon>
        <taxon>Gemmatimonadia</taxon>
        <taxon>Candidatus Palauibacterales</taxon>
        <taxon>Candidatus Palauibacteraceae</taxon>
        <taxon>Candidatus Kutchimonas</taxon>
    </lineage>
</organism>
<keyword evidence="1 5" id="KW-0597">Phosphoprotein</keyword>
<feature type="modified residue" description="4-aspartylphosphate" evidence="5">
    <location>
        <position position="59"/>
    </location>
</feature>
<dbReference type="SUPFAM" id="SSF52172">
    <property type="entry name" value="CheY-like"/>
    <property type="match status" value="1"/>
</dbReference>